<dbReference type="GO" id="GO:0000055">
    <property type="term" value="P:ribosomal large subunit export from nucleus"/>
    <property type="evidence" value="ECO:0007669"/>
    <property type="project" value="TreeGrafter"/>
</dbReference>
<dbReference type="GO" id="GO:0000027">
    <property type="term" value="P:ribosomal large subunit assembly"/>
    <property type="evidence" value="ECO:0007669"/>
    <property type="project" value="TreeGrafter"/>
</dbReference>
<protein>
    <submittedName>
        <fullName evidence="3">Uncharacterized protein</fullName>
    </submittedName>
</protein>
<proteinExistence type="predicted"/>
<dbReference type="Proteomes" id="UP001177140">
    <property type="component" value="Unassembled WGS sequence"/>
</dbReference>
<evidence type="ECO:0000313" key="4">
    <source>
        <dbReference type="Proteomes" id="UP001177140"/>
    </source>
</evidence>
<evidence type="ECO:0000256" key="1">
    <source>
        <dbReference type="ARBA" id="ARBA00022741"/>
    </source>
</evidence>
<dbReference type="EMBL" id="JAJJMA010287122">
    <property type="protein sequence ID" value="MCL7046908.1"/>
    <property type="molecule type" value="Genomic_DNA"/>
</dbReference>
<dbReference type="PANTHER" id="PTHR48103:SF2">
    <property type="entry name" value="MIDASIN"/>
    <property type="match status" value="1"/>
</dbReference>
<organism evidence="3 4">
    <name type="scientific">Papaver nudicaule</name>
    <name type="common">Iceland poppy</name>
    <dbReference type="NCBI Taxonomy" id="74823"/>
    <lineage>
        <taxon>Eukaryota</taxon>
        <taxon>Viridiplantae</taxon>
        <taxon>Streptophyta</taxon>
        <taxon>Embryophyta</taxon>
        <taxon>Tracheophyta</taxon>
        <taxon>Spermatophyta</taxon>
        <taxon>Magnoliopsida</taxon>
        <taxon>Ranunculales</taxon>
        <taxon>Papaveraceae</taxon>
        <taxon>Papaveroideae</taxon>
        <taxon>Papaver</taxon>
    </lineage>
</organism>
<dbReference type="AlphaFoldDB" id="A0AA41VT16"/>
<reference evidence="3" key="1">
    <citation type="submission" date="2022-03" db="EMBL/GenBank/DDBJ databases">
        <title>A functionally conserved STORR gene fusion in Papaver species that diverged 16.8 million years ago.</title>
        <authorList>
            <person name="Catania T."/>
        </authorList>
    </citation>
    <scope>NUCLEOTIDE SEQUENCE</scope>
    <source>
        <strain evidence="3">S-191538</strain>
    </source>
</reference>
<accession>A0AA41VT16</accession>
<sequence>MVAFLVIDSSQESIFDSAEASFDKEGLCIIKKYLDSFPFPFYLVLQNMAALPSTLADLIRQWFELMQSTRD</sequence>
<dbReference type="GO" id="GO:0005524">
    <property type="term" value="F:ATP binding"/>
    <property type="evidence" value="ECO:0007669"/>
    <property type="project" value="UniProtKB-KW"/>
</dbReference>
<gene>
    <name evidence="3" type="ORF">MKW94_015580</name>
</gene>
<evidence type="ECO:0000256" key="2">
    <source>
        <dbReference type="ARBA" id="ARBA00022840"/>
    </source>
</evidence>
<keyword evidence="1" id="KW-0547">Nucleotide-binding</keyword>
<dbReference type="GO" id="GO:0005634">
    <property type="term" value="C:nucleus"/>
    <property type="evidence" value="ECO:0007669"/>
    <property type="project" value="TreeGrafter"/>
</dbReference>
<comment type="caution">
    <text evidence="3">The sequence shown here is derived from an EMBL/GenBank/DDBJ whole genome shotgun (WGS) entry which is preliminary data.</text>
</comment>
<dbReference type="GO" id="GO:0030687">
    <property type="term" value="C:preribosome, large subunit precursor"/>
    <property type="evidence" value="ECO:0007669"/>
    <property type="project" value="TreeGrafter"/>
</dbReference>
<evidence type="ECO:0000313" key="3">
    <source>
        <dbReference type="EMBL" id="MCL7046908.1"/>
    </source>
</evidence>
<dbReference type="PANTHER" id="PTHR48103">
    <property type="entry name" value="MIDASIN-RELATED"/>
    <property type="match status" value="1"/>
</dbReference>
<name>A0AA41VT16_PAPNU</name>
<keyword evidence="4" id="KW-1185">Reference proteome</keyword>
<keyword evidence="2" id="KW-0067">ATP-binding</keyword>